<reference evidence="2" key="1">
    <citation type="submission" date="2020-03" db="EMBL/GenBank/DDBJ databases">
        <title>The deep terrestrial virosphere.</title>
        <authorList>
            <person name="Holmfeldt K."/>
            <person name="Nilsson E."/>
            <person name="Simone D."/>
            <person name="Lopez-Fernandez M."/>
            <person name="Wu X."/>
            <person name="de Brujin I."/>
            <person name="Lundin D."/>
            <person name="Andersson A."/>
            <person name="Bertilsson S."/>
            <person name="Dopson M."/>
        </authorList>
    </citation>
    <scope>NUCLEOTIDE SEQUENCE</scope>
    <source>
        <strain evidence="2">MM171A00522</strain>
        <strain evidence="3">MM171B00386</strain>
    </source>
</reference>
<dbReference type="InterPro" id="IPR029063">
    <property type="entry name" value="SAM-dependent_MTases_sf"/>
</dbReference>
<dbReference type="InterPro" id="IPR041698">
    <property type="entry name" value="Methyltransf_25"/>
</dbReference>
<dbReference type="GO" id="GO:0032259">
    <property type="term" value="P:methylation"/>
    <property type="evidence" value="ECO:0007669"/>
    <property type="project" value="UniProtKB-KW"/>
</dbReference>
<dbReference type="Gene3D" id="3.40.50.150">
    <property type="entry name" value="Vaccinia Virus protein VP39"/>
    <property type="match status" value="1"/>
</dbReference>
<feature type="domain" description="Methyltransferase" evidence="1">
    <location>
        <begin position="6"/>
        <end position="97"/>
    </location>
</feature>
<keyword evidence="2" id="KW-0489">Methyltransferase</keyword>
<dbReference type="EMBL" id="MT143878">
    <property type="protein sequence ID" value="QJB04266.1"/>
    <property type="molecule type" value="Genomic_DNA"/>
</dbReference>
<dbReference type="Pfam" id="PF13649">
    <property type="entry name" value="Methyltransf_25"/>
    <property type="match status" value="1"/>
</dbReference>
<gene>
    <name evidence="2" type="ORF">MM171A00522_0023</name>
    <name evidence="3" type="ORF">MM171B00386_0003</name>
</gene>
<evidence type="ECO:0000313" key="3">
    <source>
        <dbReference type="EMBL" id="QJB04266.1"/>
    </source>
</evidence>
<dbReference type="CDD" id="cd02440">
    <property type="entry name" value="AdoMet_MTases"/>
    <property type="match status" value="1"/>
</dbReference>
<protein>
    <submittedName>
        <fullName evidence="2">Putative methyltransferase</fullName>
    </submittedName>
</protein>
<sequence length="183" mass="20658">MIGGSVADFACGMGHLAAYIGEDRSYLGLDLSEEMLERARGFFPDKIFIRVDITKNFPPAIEKLYDNTVAVSISLHLERTEAYALYRSMWKHTSPGGRMIFSMETNGGTAMKRPDGLLIRNQPVESVVEDLKEVTGEKVNWTHQKKTIQILQEIYHLSDKVKIIGLSQVARTTIFWVHKAVIT</sequence>
<dbReference type="EMBL" id="MT143690">
    <property type="protein sequence ID" value="QJB00359.1"/>
    <property type="molecule type" value="Genomic_DNA"/>
</dbReference>
<name>A0A6M3M6D3_9ZZZZ</name>
<dbReference type="AlphaFoldDB" id="A0A6M3M6D3"/>
<evidence type="ECO:0000259" key="1">
    <source>
        <dbReference type="Pfam" id="PF13649"/>
    </source>
</evidence>
<accession>A0A6M3M6D3</accession>
<organism evidence="2">
    <name type="scientific">viral metagenome</name>
    <dbReference type="NCBI Taxonomy" id="1070528"/>
    <lineage>
        <taxon>unclassified sequences</taxon>
        <taxon>metagenomes</taxon>
        <taxon>organismal metagenomes</taxon>
    </lineage>
</organism>
<evidence type="ECO:0000313" key="2">
    <source>
        <dbReference type="EMBL" id="QJB00359.1"/>
    </source>
</evidence>
<dbReference type="GO" id="GO:0008168">
    <property type="term" value="F:methyltransferase activity"/>
    <property type="evidence" value="ECO:0007669"/>
    <property type="project" value="UniProtKB-KW"/>
</dbReference>
<keyword evidence="2" id="KW-0808">Transferase</keyword>
<proteinExistence type="predicted"/>
<dbReference type="SUPFAM" id="SSF53335">
    <property type="entry name" value="S-adenosyl-L-methionine-dependent methyltransferases"/>
    <property type="match status" value="1"/>
</dbReference>